<organism evidence="3 4">
    <name type="scientific">Actinomadura livida</name>
    <dbReference type="NCBI Taxonomy" id="79909"/>
    <lineage>
        <taxon>Bacteria</taxon>
        <taxon>Bacillati</taxon>
        <taxon>Actinomycetota</taxon>
        <taxon>Actinomycetes</taxon>
        <taxon>Streptosporangiales</taxon>
        <taxon>Thermomonosporaceae</taxon>
        <taxon>Actinomadura</taxon>
    </lineage>
</organism>
<sequence>MSESENIIRRVMERGIGVGSDGSQSPSPDAVVKGHESAWGGPGNLYPIRPYTLTPPALEAFTVRERIHVLVDGLGEDIVDLHGMAIYRRHDPFAADGVELEWATSTITAQFLTLQVTGHSDVFGQVKVSNTPAKPEGARVRPTPSRDGTLMPIKDCVTDIYPQFEIEQLGQVVHTGDRVVRLESRIAMVPPIGDVSRTSARYPLYDSEDRPVGELVAADIEIGALLHHIPISSVTISPALAEVLLKA</sequence>
<dbReference type="InterPro" id="IPR045719">
    <property type="entry name" value="DUF6073"/>
</dbReference>
<comment type="caution">
    <text evidence="3">The sequence shown here is derived from an EMBL/GenBank/DDBJ whole genome shotgun (WGS) entry which is preliminary data.</text>
</comment>
<dbReference type="EMBL" id="BAAAHD010000025">
    <property type="protein sequence ID" value="GAA0565804.1"/>
    <property type="molecule type" value="Genomic_DNA"/>
</dbReference>
<proteinExistence type="predicted"/>
<reference evidence="2 5" key="1">
    <citation type="journal article" date="2019" name="Int. J. Syst. Evol. Microbiol.">
        <title>The Global Catalogue of Microorganisms (GCM) 10K type strain sequencing project: providing services to taxonomists for standard genome sequencing and annotation.</title>
        <authorList>
            <consortium name="The Broad Institute Genomics Platform"/>
            <consortium name="The Broad Institute Genome Sequencing Center for Infectious Disease"/>
            <person name="Wu L."/>
            <person name="Ma J."/>
        </authorList>
    </citation>
    <scope>NUCLEOTIDE SEQUENCE [LARGE SCALE GENOMIC DNA]</scope>
    <source>
        <strain evidence="2 5">JCM 10667</strain>
    </source>
</reference>
<evidence type="ECO:0008006" key="6">
    <source>
        <dbReference type="Google" id="ProtNLM"/>
    </source>
</evidence>
<dbReference type="EMBL" id="JACHMV010000001">
    <property type="protein sequence ID" value="MBB4774763.1"/>
    <property type="molecule type" value="Genomic_DNA"/>
</dbReference>
<feature type="region of interest" description="Disordered" evidence="1">
    <location>
        <begin position="15"/>
        <end position="35"/>
    </location>
</feature>
<dbReference type="Proteomes" id="UP001501427">
    <property type="component" value="Unassembled WGS sequence"/>
</dbReference>
<evidence type="ECO:0000313" key="2">
    <source>
        <dbReference type="EMBL" id="GAA0565804.1"/>
    </source>
</evidence>
<accession>A0A7W7ICW4</accession>
<reference evidence="2" key="3">
    <citation type="submission" date="2023-12" db="EMBL/GenBank/DDBJ databases">
        <authorList>
            <person name="Sun Q."/>
            <person name="Inoue M."/>
        </authorList>
    </citation>
    <scope>NUCLEOTIDE SEQUENCE</scope>
    <source>
        <strain evidence="2">JCM 10667</strain>
    </source>
</reference>
<protein>
    <recommendedName>
        <fullName evidence="6">Acetoacetate decarboxylase</fullName>
    </recommendedName>
</protein>
<evidence type="ECO:0000313" key="4">
    <source>
        <dbReference type="Proteomes" id="UP000549343"/>
    </source>
</evidence>
<evidence type="ECO:0000313" key="5">
    <source>
        <dbReference type="Proteomes" id="UP001501427"/>
    </source>
</evidence>
<dbReference type="RefSeq" id="WP_132045012.1">
    <property type="nucleotide sequence ID" value="NZ_BAAAHD010000025.1"/>
</dbReference>
<dbReference type="AlphaFoldDB" id="A0A7W7ICW4"/>
<evidence type="ECO:0000256" key="1">
    <source>
        <dbReference type="SAM" id="MobiDB-lite"/>
    </source>
</evidence>
<dbReference type="Proteomes" id="UP000549343">
    <property type="component" value="Unassembled WGS sequence"/>
</dbReference>
<reference evidence="3 4" key="2">
    <citation type="submission" date="2020-08" db="EMBL/GenBank/DDBJ databases">
        <title>Sequencing the genomes of 1000 actinobacteria strains.</title>
        <authorList>
            <person name="Klenk H.-P."/>
        </authorList>
    </citation>
    <scope>NUCLEOTIDE SEQUENCE [LARGE SCALE GENOMIC DNA]</scope>
    <source>
        <strain evidence="3 4">DSM 44772</strain>
    </source>
</reference>
<gene>
    <name evidence="3" type="ORF">F4557_003181</name>
    <name evidence="2" type="ORF">GCM10009546_30090</name>
</gene>
<name>A0A7W7ICW4_9ACTN</name>
<dbReference type="Pfam" id="PF19550">
    <property type="entry name" value="DUF6073"/>
    <property type="match status" value="1"/>
</dbReference>
<keyword evidence="5" id="KW-1185">Reference proteome</keyword>
<evidence type="ECO:0000313" key="3">
    <source>
        <dbReference type="EMBL" id="MBB4774763.1"/>
    </source>
</evidence>